<dbReference type="InterPro" id="IPR006311">
    <property type="entry name" value="TAT_signal"/>
</dbReference>
<keyword evidence="4" id="KW-1185">Reference proteome</keyword>
<gene>
    <name evidence="3" type="ORF">ACFOMP_15720</name>
</gene>
<evidence type="ECO:0000313" key="3">
    <source>
        <dbReference type="EMBL" id="MFC3570907.1"/>
    </source>
</evidence>
<proteinExistence type="predicted"/>
<feature type="domain" description="Calcineurin-like phosphoesterase" evidence="2">
    <location>
        <begin position="42"/>
        <end position="264"/>
    </location>
</feature>
<evidence type="ECO:0000256" key="1">
    <source>
        <dbReference type="SAM" id="SignalP"/>
    </source>
</evidence>
<dbReference type="RefSeq" id="WP_379032207.1">
    <property type="nucleotide sequence ID" value="NZ_JBHRXE010000043.1"/>
</dbReference>
<dbReference type="Proteomes" id="UP001595596">
    <property type="component" value="Unassembled WGS sequence"/>
</dbReference>
<name>A0ABV7S3J9_9RHOB</name>
<accession>A0ABV7S3J9</accession>
<dbReference type="EMBL" id="JBHRXE010000043">
    <property type="protein sequence ID" value="MFC3570907.1"/>
    <property type="molecule type" value="Genomic_DNA"/>
</dbReference>
<dbReference type="PANTHER" id="PTHR16509:SF1">
    <property type="entry name" value="MANGANESE-DEPENDENT ADP-RIBOSE_CDP-ALCOHOL DIPHOSPHATASE"/>
    <property type="match status" value="1"/>
</dbReference>
<evidence type="ECO:0000313" key="4">
    <source>
        <dbReference type="Proteomes" id="UP001595596"/>
    </source>
</evidence>
<feature type="chain" id="PRO_5045691397" evidence="1">
    <location>
        <begin position="30"/>
        <end position="316"/>
    </location>
</feature>
<feature type="signal peptide" evidence="1">
    <location>
        <begin position="1"/>
        <end position="29"/>
    </location>
</feature>
<protein>
    <submittedName>
        <fullName evidence="3">Metallophosphoesterase</fullName>
    </submittedName>
</protein>
<dbReference type="PROSITE" id="PS51318">
    <property type="entry name" value="TAT"/>
    <property type="match status" value="1"/>
</dbReference>
<comment type="caution">
    <text evidence="3">The sequence shown here is derived from an EMBL/GenBank/DDBJ whole genome shotgun (WGS) entry which is preliminary data.</text>
</comment>
<reference evidence="4" key="1">
    <citation type="journal article" date="2019" name="Int. J. Syst. Evol. Microbiol.">
        <title>The Global Catalogue of Microorganisms (GCM) 10K type strain sequencing project: providing services to taxonomists for standard genome sequencing and annotation.</title>
        <authorList>
            <consortium name="The Broad Institute Genomics Platform"/>
            <consortium name="The Broad Institute Genome Sequencing Center for Infectious Disease"/>
            <person name="Wu L."/>
            <person name="Ma J."/>
        </authorList>
    </citation>
    <scope>NUCLEOTIDE SEQUENCE [LARGE SCALE GENOMIC DNA]</scope>
    <source>
        <strain evidence="4">VKM B-3226</strain>
    </source>
</reference>
<keyword evidence="1" id="KW-0732">Signal</keyword>
<dbReference type="InterPro" id="IPR029052">
    <property type="entry name" value="Metallo-depent_PP-like"/>
</dbReference>
<dbReference type="InterPro" id="IPR004843">
    <property type="entry name" value="Calcineurin-like_PHP"/>
</dbReference>
<dbReference type="Pfam" id="PF00149">
    <property type="entry name" value="Metallophos"/>
    <property type="match status" value="1"/>
</dbReference>
<dbReference type="PANTHER" id="PTHR16509">
    <property type="match status" value="1"/>
</dbReference>
<sequence length="316" mass="35080">MFTRRDLLAAAPAAAALVSTAAAGTAALAQDGATAPAGFTPFRFGVISDPQFAPVVPNATATRFYGNSLWKLDAAIAELNRHDDLEFVVTLGDIIDRHWESYGHILPVYDRLKHRKHFLLGNHDYDYPAEWIPSVIRTVGMPAPYYDFAVKGIRFIVVDGNDVSTFAPPKDDPRRALAEERLAKLKETGAENAQSWNGSLSDQQFAWLDERLKAAQAAGERAILLCHYPVYPANEHNLWDSERIVELVKAHPHCLAWFNGHNHAGNYGAIGKQHFVNFRGMVDTPDTSCFAIVSIQQDRIEIQGFGREESRVLDLA</sequence>
<organism evidence="3 4">
    <name type="scientific">Paracoccus simplex</name>
    <dbReference type="NCBI Taxonomy" id="2086346"/>
    <lineage>
        <taxon>Bacteria</taxon>
        <taxon>Pseudomonadati</taxon>
        <taxon>Pseudomonadota</taxon>
        <taxon>Alphaproteobacteria</taxon>
        <taxon>Rhodobacterales</taxon>
        <taxon>Paracoccaceae</taxon>
        <taxon>Paracoccus</taxon>
    </lineage>
</organism>
<dbReference type="SUPFAM" id="SSF56300">
    <property type="entry name" value="Metallo-dependent phosphatases"/>
    <property type="match status" value="1"/>
</dbReference>
<evidence type="ECO:0000259" key="2">
    <source>
        <dbReference type="Pfam" id="PF00149"/>
    </source>
</evidence>
<dbReference type="Gene3D" id="3.60.21.10">
    <property type="match status" value="1"/>
</dbReference>